<dbReference type="InterPro" id="IPR050109">
    <property type="entry name" value="HTH-type_TetR-like_transc_reg"/>
</dbReference>
<dbReference type="InterPro" id="IPR009057">
    <property type="entry name" value="Homeodomain-like_sf"/>
</dbReference>
<organism evidence="7 8">
    <name type="scientific">Kribbella yunnanensis</name>
    <dbReference type="NCBI Taxonomy" id="190194"/>
    <lineage>
        <taxon>Bacteria</taxon>
        <taxon>Bacillati</taxon>
        <taxon>Actinomycetota</taxon>
        <taxon>Actinomycetes</taxon>
        <taxon>Propionibacteriales</taxon>
        <taxon>Kribbellaceae</taxon>
        <taxon>Kribbella</taxon>
    </lineage>
</organism>
<name>A0ABP4TXV0_9ACTN</name>
<keyword evidence="8" id="KW-1185">Reference proteome</keyword>
<dbReference type="Pfam" id="PF00440">
    <property type="entry name" value="TetR_N"/>
    <property type="match status" value="1"/>
</dbReference>
<gene>
    <name evidence="7" type="ORF">GCM10009745_44530</name>
</gene>
<reference evidence="8" key="1">
    <citation type="journal article" date="2019" name="Int. J. Syst. Evol. Microbiol.">
        <title>The Global Catalogue of Microorganisms (GCM) 10K type strain sequencing project: providing services to taxonomists for standard genome sequencing and annotation.</title>
        <authorList>
            <consortium name="The Broad Institute Genomics Platform"/>
            <consortium name="The Broad Institute Genome Sequencing Center for Infectious Disease"/>
            <person name="Wu L."/>
            <person name="Ma J."/>
        </authorList>
    </citation>
    <scope>NUCLEOTIDE SEQUENCE [LARGE SCALE GENOMIC DNA]</scope>
    <source>
        <strain evidence="8">JCM 14307</strain>
    </source>
</reference>
<dbReference type="InterPro" id="IPR001647">
    <property type="entry name" value="HTH_TetR"/>
</dbReference>
<dbReference type="SUPFAM" id="SSF46689">
    <property type="entry name" value="Homeodomain-like"/>
    <property type="match status" value="1"/>
</dbReference>
<accession>A0ABP4TXV0</accession>
<feature type="DNA-binding region" description="H-T-H motif" evidence="4">
    <location>
        <begin position="43"/>
        <end position="62"/>
    </location>
</feature>
<dbReference type="PANTHER" id="PTHR30055:SF234">
    <property type="entry name" value="HTH-TYPE TRANSCRIPTIONAL REGULATOR BETI"/>
    <property type="match status" value="1"/>
</dbReference>
<dbReference type="RefSeq" id="WP_344155098.1">
    <property type="nucleotide sequence ID" value="NZ_BAAANF010000016.1"/>
</dbReference>
<dbReference type="PROSITE" id="PS50977">
    <property type="entry name" value="HTH_TETR_2"/>
    <property type="match status" value="1"/>
</dbReference>
<evidence type="ECO:0000313" key="8">
    <source>
        <dbReference type="Proteomes" id="UP001500280"/>
    </source>
</evidence>
<keyword evidence="1" id="KW-0805">Transcription regulation</keyword>
<dbReference type="Gene3D" id="1.10.357.10">
    <property type="entry name" value="Tetracycline Repressor, domain 2"/>
    <property type="match status" value="1"/>
</dbReference>
<dbReference type="EMBL" id="BAAANF010000016">
    <property type="protein sequence ID" value="GAA1694056.1"/>
    <property type="molecule type" value="Genomic_DNA"/>
</dbReference>
<proteinExistence type="predicted"/>
<evidence type="ECO:0000259" key="6">
    <source>
        <dbReference type="PROSITE" id="PS50977"/>
    </source>
</evidence>
<keyword evidence="3" id="KW-0804">Transcription</keyword>
<dbReference type="PANTHER" id="PTHR30055">
    <property type="entry name" value="HTH-TYPE TRANSCRIPTIONAL REGULATOR RUTR"/>
    <property type="match status" value="1"/>
</dbReference>
<comment type="caution">
    <text evidence="7">The sequence shown here is derived from an EMBL/GenBank/DDBJ whole genome shotgun (WGS) entry which is preliminary data.</text>
</comment>
<sequence length="224" mass="25575">MADNVNPRRYASPVRERRAQETRTAVLDAAEQMFTTRGFVRTTLPAVADEAGVSLATVKLAFKTKTELLLNVWHRTLAGGVDDQVPVVQREWHLKQYEIADPVERIRFASDNGVMIRQRIAGLVAVIEAGALVDDTLAELRDRMFEEHWQVTRIFAQRLADDGHLRDGLAVERATDELWLLNHVSNYRQLTETRGWSAEEYKAWLTRSVSHAVLKPELLRTCAW</sequence>
<feature type="domain" description="HTH tetR-type" evidence="6">
    <location>
        <begin position="20"/>
        <end position="80"/>
    </location>
</feature>
<dbReference type="PRINTS" id="PR00455">
    <property type="entry name" value="HTHTETR"/>
</dbReference>
<evidence type="ECO:0000313" key="7">
    <source>
        <dbReference type="EMBL" id="GAA1694056.1"/>
    </source>
</evidence>
<dbReference type="Proteomes" id="UP001500280">
    <property type="component" value="Unassembled WGS sequence"/>
</dbReference>
<keyword evidence="2 4" id="KW-0238">DNA-binding</keyword>
<feature type="region of interest" description="Disordered" evidence="5">
    <location>
        <begin position="1"/>
        <end position="21"/>
    </location>
</feature>
<evidence type="ECO:0000256" key="2">
    <source>
        <dbReference type="ARBA" id="ARBA00023125"/>
    </source>
</evidence>
<protein>
    <submittedName>
        <fullName evidence="7">TetR family transcriptional regulator</fullName>
    </submittedName>
</protein>
<evidence type="ECO:0000256" key="4">
    <source>
        <dbReference type="PROSITE-ProRule" id="PRU00335"/>
    </source>
</evidence>
<evidence type="ECO:0000256" key="3">
    <source>
        <dbReference type="ARBA" id="ARBA00023163"/>
    </source>
</evidence>
<evidence type="ECO:0000256" key="5">
    <source>
        <dbReference type="SAM" id="MobiDB-lite"/>
    </source>
</evidence>
<evidence type="ECO:0000256" key="1">
    <source>
        <dbReference type="ARBA" id="ARBA00023015"/>
    </source>
</evidence>